<keyword evidence="6" id="KW-0479">Metal-binding</keyword>
<dbReference type="EMBL" id="JAEPRE010000035">
    <property type="protein sequence ID" value="KAG2235317.1"/>
    <property type="molecule type" value="Genomic_DNA"/>
</dbReference>
<evidence type="ECO:0000313" key="17">
    <source>
        <dbReference type="Proteomes" id="UP000613177"/>
    </source>
</evidence>
<keyword evidence="3 12" id="KW-0808">Transferase</keyword>
<dbReference type="PANTHER" id="PTHR45861">
    <property type="entry name" value="DNA POLYMERASE ALPHA CATALYTIC SUBUNIT"/>
    <property type="match status" value="1"/>
</dbReference>
<dbReference type="CDD" id="cd05532">
    <property type="entry name" value="POLBc_alpha"/>
    <property type="match status" value="1"/>
</dbReference>
<dbReference type="SUPFAM" id="SSF53098">
    <property type="entry name" value="Ribonuclease H-like"/>
    <property type="match status" value="1"/>
</dbReference>
<dbReference type="InterPro" id="IPR017964">
    <property type="entry name" value="DNA-dir_DNA_pol_B_CS"/>
</dbReference>
<dbReference type="GO" id="GO:0006273">
    <property type="term" value="P:lagging strand elongation"/>
    <property type="evidence" value="ECO:0007669"/>
    <property type="project" value="TreeGrafter"/>
</dbReference>
<evidence type="ECO:0000256" key="13">
    <source>
        <dbReference type="SAM" id="MobiDB-lite"/>
    </source>
</evidence>
<proteinExistence type="inferred from homology"/>
<feature type="domain" description="DNA-directed DNA polymerase family B multifunctional" evidence="14">
    <location>
        <begin position="1185"/>
        <end position="1500"/>
    </location>
</feature>
<gene>
    <name evidence="16" type="ORF">INT48_007948</name>
</gene>
<dbReference type="EC" id="2.7.7.7" evidence="12"/>
<dbReference type="PANTHER" id="PTHR45861:SF1">
    <property type="entry name" value="DNA POLYMERASE ALPHA CATALYTIC SUBUNIT"/>
    <property type="match status" value="1"/>
</dbReference>
<dbReference type="InterPro" id="IPR023211">
    <property type="entry name" value="DNA_pol_palm_dom_sf"/>
</dbReference>
<dbReference type="InterPro" id="IPR045846">
    <property type="entry name" value="POLBc_alpha"/>
</dbReference>
<keyword evidence="4 12" id="KW-0548">Nucleotidyltransferase</keyword>
<evidence type="ECO:0000256" key="10">
    <source>
        <dbReference type="ARBA" id="ARBA00023125"/>
    </source>
</evidence>
<dbReference type="SUPFAM" id="SSF56672">
    <property type="entry name" value="DNA/RNA polymerases"/>
    <property type="match status" value="1"/>
</dbReference>
<reference evidence="16" key="1">
    <citation type="submission" date="2021-01" db="EMBL/GenBank/DDBJ databases">
        <title>Metabolic potential, ecology and presence of endohyphal bacteria is reflected in genomic diversity of Mucoromycotina.</title>
        <authorList>
            <person name="Muszewska A."/>
            <person name="Okrasinska A."/>
            <person name="Steczkiewicz K."/>
            <person name="Drgas O."/>
            <person name="Orlowska M."/>
            <person name="Perlinska-Lenart U."/>
            <person name="Aleksandrzak-Piekarczyk T."/>
            <person name="Szatraj K."/>
            <person name="Zielenkiewicz U."/>
            <person name="Pilsyk S."/>
            <person name="Malc E."/>
            <person name="Mieczkowski P."/>
            <person name="Kruszewska J.S."/>
            <person name="Biernat P."/>
            <person name="Pawlowska J."/>
        </authorList>
    </citation>
    <scope>NUCLEOTIDE SEQUENCE</scope>
    <source>
        <strain evidence="16">WA0000018081</strain>
    </source>
</reference>
<dbReference type="InterPro" id="IPR006134">
    <property type="entry name" value="DNA-dir_DNA_pol_B_multi_dom"/>
</dbReference>
<dbReference type="GO" id="GO:0008270">
    <property type="term" value="F:zinc ion binding"/>
    <property type="evidence" value="ECO:0007669"/>
    <property type="project" value="UniProtKB-KW"/>
</dbReference>
<dbReference type="PRINTS" id="PR00106">
    <property type="entry name" value="DNAPOLB"/>
</dbReference>
<comment type="caution">
    <text evidence="16">The sequence shown here is derived from an EMBL/GenBank/DDBJ whole genome shotgun (WGS) entry which is preliminary data.</text>
</comment>
<evidence type="ECO:0000313" key="16">
    <source>
        <dbReference type="EMBL" id="KAG2235317.1"/>
    </source>
</evidence>
<dbReference type="Proteomes" id="UP000613177">
    <property type="component" value="Unassembled WGS sequence"/>
</dbReference>
<dbReference type="NCBIfam" id="TIGR00592">
    <property type="entry name" value="pol2"/>
    <property type="match status" value="1"/>
</dbReference>
<feature type="region of interest" description="Disordered" evidence="13">
    <location>
        <begin position="249"/>
        <end position="282"/>
    </location>
</feature>
<dbReference type="Pfam" id="PF00136">
    <property type="entry name" value="DNA_pol_B"/>
    <property type="match status" value="1"/>
</dbReference>
<feature type="region of interest" description="Disordered" evidence="13">
    <location>
        <begin position="381"/>
        <end position="401"/>
    </location>
</feature>
<keyword evidence="9 12" id="KW-0239">DNA-directed DNA polymerase</keyword>
<keyword evidence="5 12" id="KW-0235">DNA replication</keyword>
<dbReference type="GO" id="GO:1902975">
    <property type="term" value="P:mitotic DNA replication initiation"/>
    <property type="evidence" value="ECO:0007669"/>
    <property type="project" value="InterPro"/>
</dbReference>
<keyword evidence="7" id="KW-0863">Zinc-finger</keyword>
<dbReference type="Gene3D" id="1.10.287.690">
    <property type="entry name" value="Helix hairpin bin"/>
    <property type="match status" value="1"/>
</dbReference>
<evidence type="ECO:0000256" key="8">
    <source>
        <dbReference type="ARBA" id="ARBA00022833"/>
    </source>
</evidence>
<feature type="compositionally biased region" description="Basic and acidic residues" evidence="13">
    <location>
        <begin position="333"/>
        <end position="344"/>
    </location>
</feature>
<keyword evidence="17" id="KW-1185">Reference proteome</keyword>
<evidence type="ECO:0000256" key="9">
    <source>
        <dbReference type="ARBA" id="ARBA00022932"/>
    </source>
</evidence>
<organism evidence="16 17">
    <name type="scientific">Thamnidium elegans</name>
    <dbReference type="NCBI Taxonomy" id="101142"/>
    <lineage>
        <taxon>Eukaryota</taxon>
        <taxon>Fungi</taxon>
        <taxon>Fungi incertae sedis</taxon>
        <taxon>Mucoromycota</taxon>
        <taxon>Mucoromycotina</taxon>
        <taxon>Mucoromycetes</taxon>
        <taxon>Mucorales</taxon>
        <taxon>Mucorineae</taxon>
        <taxon>Mucoraceae</taxon>
        <taxon>Thamnidium</taxon>
    </lineage>
</organism>
<evidence type="ECO:0000256" key="4">
    <source>
        <dbReference type="ARBA" id="ARBA00022695"/>
    </source>
</evidence>
<comment type="similarity">
    <text evidence="2 12">Belongs to the DNA polymerase type-B family.</text>
</comment>
<evidence type="ECO:0000259" key="15">
    <source>
        <dbReference type="Pfam" id="PF03104"/>
    </source>
</evidence>
<dbReference type="Gene3D" id="3.90.1600.10">
    <property type="entry name" value="Palm domain of DNA polymerase"/>
    <property type="match status" value="1"/>
</dbReference>
<feature type="compositionally biased region" description="Acidic residues" evidence="13">
    <location>
        <begin position="383"/>
        <end position="401"/>
    </location>
</feature>
<dbReference type="GO" id="GO:0005658">
    <property type="term" value="C:alpha DNA polymerase:primase complex"/>
    <property type="evidence" value="ECO:0007669"/>
    <property type="project" value="TreeGrafter"/>
</dbReference>
<dbReference type="PROSITE" id="PS00116">
    <property type="entry name" value="DNA_POLYMERASE_B"/>
    <property type="match status" value="1"/>
</dbReference>
<accession>A0A8H7SW05</accession>
<evidence type="ECO:0000256" key="1">
    <source>
        <dbReference type="ARBA" id="ARBA00004123"/>
    </source>
</evidence>
<dbReference type="Pfam" id="PF03104">
    <property type="entry name" value="DNA_pol_B_exo1"/>
    <property type="match status" value="1"/>
</dbReference>
<evidence type="ECO:0000256" key="5">
    <source>
        <dbReference type="ARBA" id="ARBA00022705"/>
    </source>
</evidence>
<evidence type="ECO:0000256" key="7">
    <source>
        <dbReference type="ARBA" id="ARBA00022771"/>
    </source>
</evidence>
<feature type="region of interest" description="Disordered" evidence="13">
    <location>
        <begin position="307"/>
        <end position="344"/>
    </location>
</feature>
<sequence>MEDIDDIDNSIGDYLNEQNDDCFSDGYLSLQNDDFLSVQNDDIDNNEDFFDIEFADIDEKGKPISVNSSYTVPPSESISESLVNETPSHSINRQEGSTGINSDNSVNSEVIDARRELSKNTSLSVANYNILSSDTMPNIVDMYENTRFIDLISHDEDSEDEKLASIVEMSSDSLDIFKTITTADQTHQEVEEVSPIEDNDELSLINISYDVHSPDSTSTNYSIIAFETQNSVNEDENNQAEDSSDIFTSSCFTRSSSSPPDSPIVSVSGSVTHENPEADENEDVEGLENLSHPILSQIIHDESNEINELDDSSDNESTIDQDDYDELNDSEDTVDRDNRGDRTDMTNLSVQEDSHMAELVDQDNLHFSPILRDVTNDLYTERDDTESSDECDMLETSDQESQTEELILMDLNSRVCSPRDEVEIFNGGDVVGEYCEDDEEFECTLKCMNDRVYSPQHEEESSHDYNMTEVVDRDENNTEILLNVLNSSPRQLNIELENAALPETGNGNLDQNIDKDNEGIELLLVRMNKTVYSSDNESEYSIDTEMSEAIDINIPEAIDAKMSETINTEVPEMLDNEMSEVTDEQDCIDTEQLLLAMNTQAYSDDLSKAVEDEMHTDHNLDENTPGELIITGFEMDTEQFTNIFSREPYSVNENGVGNDVRSSPGPIQKIVEEMMEKSNAEIMASVDRLIDETRTTIRTNNNSSISGGSLSVDFESITHINQVGKVDNVNGYLARDELLLVASKNFEHQSSMRMWWYDAYESYEGFLYLFGKVFDKSLNAYVSCCVIVENIQREIYILPRKYQVDENGEPTGQPVAINDVKVELKKLLNINNVRNYHMETCQRKYAFNRSGVPREAEYIKLNYPYTDYRFPQEAMGSTFSNMFGSTVSPLEGFLIQKKIMGPCWLEFNNLKTSQGNSWCLFETRIESPNNCLVVESDKEKLETPPLNTLALSIQTKFNYSTKNTEIITISGFYCKNDTTTLSPFERFSVTRPISSLSPSSQRTVINPEVDFTITQEISEELMLYTFLAKLQTFDPDIIIGHEFSTIGLSILLRRMKSLKIKGWSRIGRRRLITWPKSLSESFDMDTTTYQEKLAICGRLVCDTFLASQGLVSCKSYSLQDMALSELGMPRKEITSEMMDTFEEQGIISTELARYVSFDAYLTMSIAVKLKILPLTLQLSNLAGNLWARCMYGARSERNEYLLLHSFYNEGYICPDRPAWKAKFKEPLFIDENLQLDCSRKEKDKTNPASYVGGLVLDPKAGLYDDYVLLLDFNSLYPSIIQEYNVCFTTMKQDSIDSVDYNAQGIPSTPSPDVTEGILPKLVGIFVNRRKQVKNLMKNPHLSTNAMSQYNIEQMALKLTANSMYGCLGSPTSRFYARQLAMYITSKGRNILRSAVDTTEQLGYDVIYGDTDSIMVNTQTNMFTEAKQISEKVKGVVNQKYKLLEIGVDGYFKRTLLLKKKKYAMLSVKEGPDGVELTETVEVKGLDLVRRDWCDLSRTVSDVDDFIIRKQLNKPLEEYNNEKTLDHVSVAKDMRRARKPVKAGDVIAYIMCKSDVPSDGNTKACIPEEVKNGNAKINIEWYICKQILPPILRLCVVIDDINMDTISRCFGLDEQRVHEIVASF</sequence>
<evidence type="ECO:0000256" key="12">
    <source>
        <dbReference type="RuleBase" id="RU000442"/>
    </source>
</evidence>
<dbReference type="CDD" id="cd05776">
    <property type="entry name" value="DNA_polB_alpha_exo"/>
    <property type="match status" value="1"/>
</dbReference>
<dbReference type="InterPro" id="IPR012337">
    <property type="entry name" value="RNaseH-like_sf"/>
</dbReference>
<dbReference type="Gene3D" id="3.30.70.2820">
    <property type="match status" value="1"/>
</dbReference>
<evidence type="ECO:0000256" key="6">
    <source>
        <dbReference type="ARBA" id="ARBA00022723"/>
    </source>
</evidence>
<dbReference type="Gene3D" id="2.40.50.730">
    <property type="match status" value="1"/>
</dbReference>
<keyword evidence="10 12" id="KW-0238">DNA-binding</keyword>
<comment type="catalytic activity">
    <reaction evidence="12">
        <text>DNA(n) + a 2'-deoxyribonucleoside 5'-triphosphate = DNA(n+1) + diphosphate</text>
        <dbReference type="Rhea" id="RHEA:22508"/>
        <dbReference type="Rhea" id="RHEA-COMP:17339"/>
        <dbReference type="Rhea" id="RHEA-COMP:17340"/>
        <dbReference type="ChEBI" id="CHEBI:33019"/>
        <dbReference type="ChEBI" id="CHEBI:61560"/>
        <dbReference type="ChEBI" id="CHEBI:173112"/>
        <dbReference type="EC" id="2.7.7.7"/>
    </reaction>
</comment>
<feature type="compositionally biased region" description="Low complexity" evidence="13">
    <location>
        <begin position="249"/>
        <end position="271"/>
    </location>
</feature>
<comment type="subcellular location">
    <subcellularLocation>
        <location evidence="1">Nucleus</location>
    </subcellularLocation>
</comment>
<dbReference type="Gene3D" id="1.10.132.60">
    <property type="entry name" value="DNA polymerase family B, C-terminal domain"/>
    <property type="match status" value="2"/>
</dbReference>
<dbReference type="GO" id="GO:0003682">
    <property type="term" value="F:chromatin binding"/>
    <property type="evidence" value="ECO:0007669"/>
    <property type="project" value="TreeGrafter"/>
</dbReference>
<evidence type="ECO:0000256" key="2">
    <source>
        <dbReference type="ARBA" id="ARBA00005755"/>
    </source>
</evidence>
<dbReference type="InterPro" id="IPR006133">
    <property type="entry name" value="DNA-dir_DNA_pol_B_exonuc"/>
</dbReference>
<keyword evidence="11" id="KW-0539">Nucleus</keyword>
<name>A0A8H7SW05_9FUNG</name>
<evidence type="ECO:0000256" key="11">
    <source>
        <dbReference type="ARBA" id="ARBA00023242"/>
    </source>
</evidence>
<dbReference type="InterPro" id="IPR043502">
    <property type="entry name" value="DNA/RNA_pol_sf"/>
</dbReference>
<dbReference type="GO" id="GO:0003688">
    <property type="term" value="F:DNA replication origin binding"/>
    <property type="evidence" value="ECO:0007669"/>
    <property type="project" value="TreeGrafter"/>
</dbReference>
<dbReference type="GO" id="GO:0003697">
    <property type="term" value="F:single-stranded DNA binding"/>
    <property type="evidence" value="ECO:0007669"/>
    <property type="project" value="TreeGrafter"/>
</dbReference>
<dbReference type="SMART" id="SM00486">
    <property type="entry name" value="POLBc"/>
    <property type="match status" value="1"/>
</dbReference>
<dbReference type="Gene3D" id="6.10.10.100">
    <property type="match status" value="1"/>
</dbReference>
<dbReference type="InterPro" id="IPR036397">
    <property type="entry name" value="RNaseH_sf"/>
</dbReference>
<dbReference type="GO" id="GO:0006272">
    <property type="term" value="P:leading strand elongation"/>
    <property type="evidence" value="ECO:0007669"/>
    <property type="project" value="TreeGrafter"/>
</dbReference>
<feature type="compositionally biased region" description="Acidic residues" evidence="13">
    <location>
        <begin position="307"/>
        <end position="332"/>
    </location>
</feature>
<dbReference type="Gene3D" id="3.30.420.10">
    <property type="entry name" value="Ribonuclease H-like superfamily/Ribonuclease H"/>
    <property type="match status" value="1"/>
</dbReference>
<keyword evidence="8" id="KW-0862">Zinc</keyword>
<feature type="domain" description="DNA-directed DNA polymerase family B exonuclease" evidence="15">
    <location>
        <begin position="881"/>
        <end position="1120"/>
    </location>
</feature>
<evidence type="ECO:0000256" key="3">
    <source>
        <dbReference type="ARBA" id="ARBA00022679"/>
    </source>
</evidence>
<dbReference type="InterPro" id="IPR006172">
    <property type="entry name" value="DNA-dir_DNA_pol_B"/>
</dbReference>
<protein>
    <recommendedName>
        <fullName evidence="12">DNA polymerase</fullName>
        <ecNumber evidence="12">2.7.7.7</ecNumber>
    </recommendedName>
</protein>
<evidence type="ECO:0000259" key="14">
    <source>
        <dbReference type="Pfam" id="PF00136"/>
    </source>
</evidence>
<dbReference type="InterPro" id="IPR042087">
    <property type="entry name" value="DNA_pol_B_thumb"/>
</dbReference>
<dbReference type="GO" id="GO:0000166">
    <property type="term" value="F:nucleotide binding"/>
    <property type="evidence" value="ECO:0007669"/>
    <property type="project" value="InterPro"/>
</dbReference>
<dbReference type="GO" id="GO:0003887">
    <property type="term" value="F:DNA-directed DNA polymerase activity"/>
    <property type="evidence" value="ECO:0007669"/>
    <property type="project" value="UniProtKB-KW"/>
</dbReference>